<feature type="domain" description="HTH cro/C1-type" evidence="1">
    <location>
        <begin position="7"/>
        <end position="61"/>
    </location>
</feature>
<dbReference type="RefSeq" id="WP_088592615.1">
    <property type="nucleotide sequence ID" value="NZ_CP022046.2"/>
</dbReference>
<dbReference type="Proteomes" id="UP000197058">
    <property type="component" value="Chromosome"/>
</dbReference>
<proteinExistence type="predicted"/>
<organism evidence="2 3">
    <name type="scientific">Mammaliicoccus sciuri</name>
    <name type="common">Staphylococcus sciuri</name>
    <dbReference type="NCBI Taxonomy" id="1296"/>
    <lineage>
        <taxon>Bacteria</taxon>
        <taxon>Bacillati</taxon>
        <taxon>Bacillota</taxon>
        <taxon>Bacilli</taxon>
        <taxon>Bacillales</taxon>
        <taxon>Staphylococcaceae</taxon>
        <taxon>Mammaliicoccus</taxon>
    </lineage>
</organism>
<dbReference type="SUPFAM" id="SSF47413">
    <property type="entry name" value="lambda repressor-like DNA-binding domains"/>
    <property type="match status" value="1"/>
</dbReference>
<gene>
    <name evidence="2" type="ORF">CEP64_12410</name>
</gene>
<dbReference type="GO" id="GO:0003677">
    <property type="term" value="F:DNA binding"/>
    <property type="evidence" value="ECO:0007669"/>
    <property type="project" value="InterPro"/>
</dbReference>
<accession>A0AAI8GV02</accession>
<name>A0AAI8GV02_MAMSC</name>
<dbReference type="Gene3D" id="1.10.260.40">
    <property type="entry name" value="lambda repressor-like DNA-binding domains"/>
    <property type="match status" value="1"/>
</dbReference>
<evidence type="ECO:0000259" key="1">
    <source>
        <dbReference type="PROSITE" id="PS50943"/>
    </source>
</evidence>
<reference evidence="3" key="1">
    <citation type="submission" date="2017-06" db="EMBL/GenBank/DDBJ databases">
        <title>FDA dAtabase for Regulatory Grade micrObial Sequences (FDA-ARGOS): Supporting development and validation of Infectious Disease Dx tests.</title>
        <authorList>
            <person name="Goldberg B."/>
            <person name="Campos J."/>
            <person name="Tallon L."/>
            <person name="Sadzewicz L."/>
            <person name="Sengamalay N."/>
            <person name="Ott S."/>
            <person name="Godinez A."/>
            <person name="Nagaraj S."/>
            <person name="Vavikolanu K."/>
            <person name="Nadendla S."/>
            <person name="George J."/>
            <person name="Geyer C."/>
            <person name="Sichtig H."/>
        </authorList>
    </citation>
    <scope>NUCLEOTIDE SEQUENCE [LARGE SCALE GENOMIC DNA]</scope>
    <source>
        <strain evidence="3">FDAARGOS_285</strain>
    </source>
</reference>
<dbReference type="CDD" id="cd00093">
    <property type="entry name" value="HTH_XRE"/>
    <property type="match status" value="1"/>
</dbReference>
<dbReference type="KEGG" id="sscu:CEP64_12410"/>
<dbReference type="PROSITE" id="PS50943">
    <property type="entry name" value="HTH_CROC1"/>
    <property type="match status" value="1"/>
</dbReference>
<dbReference type="InterPro" id="IPR001387">
    <property type="entry name" value="Cro/C1-type_HTH"/>
</dbReference>
<sequence>MKKNWNLYIARNEAGHSQGYVAKRLGITTQRYQLKEAGKAFFTIPEAKVLSDLYGMTLDELFSNEIKIGS</sequence>
<dbReference type="Pfam" id="PF01381">
    <property type="entry name" value="HTH_3"/>
    <property type="match status" value="1"/>
</dbReference>
<dbReference type="SMART" id="SM00530">
    <property type="entry name" value="HTH_XRE"/>
    <property type="match status" value="1"/>
</dbReference>
<dbReference type="AlphaFoldDB" id="A0AAI8GV02"/>
<dbReference type="EMBL" id="CP022046">
    <property type="protein sequence ID" value="ASE35357.1"/>
    <property type="molecule type" value="Genomic_DNA"/>
</dbReference>
<evidence type="ECO:0000313" key="3">
    <source>
        <dbReference type="Proteomes" id="UP000197058"/>
    </source>
</evidence>
<evidence type="ECO:0000313" key="2">
    <source>
        <dbReference type="EMBL" id="ASE35357.1"/>
    </source>
</evidence>
<protein>
    <submittedName>
        <fullName evidence="2">XRE family transcriptional regulator</fullName>
    </submittedName>
</protein>
<dbReference type="InterPro" id="IPR010982">
    <property type="entry name" value="Lambda_DNA-bd_dom_sf"/>
</dbReference>